<dbReference type="Proteomes" id="UP000297475">
    <property type="component" value="Unassembled WGS sequence"/>
</dbReference>
<organism evidence="1 2">
    <name type="scientific">Natronospirillum operosum</name>
    <dbReference type="NCBI Taxonomy" id="2759953"/>
    <lineage>
        <taxon>Bacteria</taxon>
        <taxon>Pseudomonadati</taxon>
        <taxon>Pseudomonadota</taxon>
        <taxon>Gammaproteobacteria</taxon>
        <taxon>Oceanospirillales</taxon>
        <taxon>Natronospirillaceae</taxon>
        <taxon>Natronospirillum</taxon>
    </lineage>
</organism>
<evidence type="ECO:0000313" key="1">
    <source>
        <dbReference type="EMBL" id="TGG95690.1"/>
    </source>
</evidence>
<gene>
    <name evidence="1" type="ORF">E4656_04570</name>
</gene>
<accession>A0A4Z0WF98</accession>
<dbReference type="RefSeq" id="WP_135481561.1">
    <property type="nucleotide sequence ID" value="NZ_SRMF01000001.1"/>
</dbReference>
<sequence length="102" mass="10636">MNSTPAASGRLHLVLQARHWPNMLQLTTPGDRLILGGTALLQAALAADSLPELVQRHGISQCQVLAADCAALGLTMPADMAALDDLAWVEAIAVATGGVIQW</sequence>
<name>A0A4Z0WF98_9GAMM</name>
<protein>
    <recommendedName>
        <fullName evidence="3">Sulfurtransferase complex subunit TusB</fullName>
    </recommendedName>
</protein>
<dbReference type="AlphaFoldDB" id="A0A4Z0WF98"/>
<keyword evidence="2" id="KW-1185">Reference proteome</keyword>
<proteinExistence type="predicted"/>
<evidence type="ECO:0000313" key="2">
    <source>
        <dbReference type="Proteomes" id="UP000297475"/>
    </source>
</evidence>
<dbReference type="EMBL" id="SRMF01000001">
    <property type="protein sequence ID" value="TGG95690.1"/>
    <property type="molecule type" value="Genomic_DNA"/>
</dbReference>
<comment type="caution">
    <text evidence="1">The sequence shown here is derived from an EMBL/GenBank/DDBJ whole genome shotgun (WGS) entry which is preliminary data.</text>
</comment>
<reference evidence="1 2" key="1">
    <citation type="submission" date="2019-04" db="EMBL/GenBank/DDBJ databases">
        <title>Natronospirillum operosus gen. nov., sp. nov., a haloalkaliphilic satellite isolated from decaying biomass of laboratory culture of cyanobacterium Geitlerinema sp. and proposal of Natronospirillaceae fam. nov. and Saccharospirillaceae fam. nov.</title>
        <authorList>
            <person name="Kevbrin V."/>
            <person name="Boltyanskaya Y."/>
            <person name="Koziaeva V."/>
            <person name="Grouzdev D.S."/>
            <person name="Park M."/>
            <person name="Cho J."/>
        </authorList>
    </citation>
    <scope>NUCLEOTIDE SEQUENCE [LARGE SCALE GENOMIC DNA]</scope>
    <source>
        <strain evidence="1 2">G-116</strain>
    </source>
</reference>
<evidence type="ECO:0008006" key="3">
    <source>
        <dbReference type="Google" id="ProtNLM"/>
    </source>
</evidence>